<name>A0A6G0WQL1_9STRA</name>
<feature type="compositionally biased region" description="Basic residues" evidence="1">
    <location>
        <begin position="341"/>
        <end position="359"/>
    </location>
</feature>
<keyword evidence="4" id="KW-1185">Reference proteome</keyword>
<dbReference type="PANTHER" id="PTHR12716">
    <property type="entry name" value="TRANSCRIPTION INITIATION FACTOR IIE, BETA SUBUNIT"/>
    <property type="match status" value="1"/>
</dbReference>
<dbReference type="Pfam" id="PF18121">
    <property type="entry name" value="TFA2_Winged_2"/>
    <property type="match status" value="1"/>
</dbReference>
<protein>
    <recommendedName>
        <fullName evidence="2">TFA2 Winged helix domain-containing protein</fullName>
    </recommendedName>
</protein>
<feature type="region of interest" description="Disordered" evidence="1">
    <location>
        <begin position="338"/>
        <end position="359"/>
    </location>
</feature>
<dbReference type="GO" id="GO:0006367">
    <property type="term" value="P:transcription initiation at RNA polymerase II promoter"/>
    <property type="evidence" value="ECO:0007669"/>
    <property type="project" value="InterPro"/>
</dbReference>
<dbReference type="Proteomes" id="UP000481153">
    <property type="component" value="Unassembled WGS sequence"/>
</dbReference>
<organism evidence="3 4">
    <name type="scientific">Aphanomyces euteiches</name>
    <dbReference type="NCBI Taxonomy" id="100861"/>
    <lineage>
        <taxon>Eukaryota</taxon>
        <taxon>Sar</taxon>
        <taxon>Stramenopiles</taxon>
        <taxon>Oomycota</taxon>
        <taxon>Saprolegniomycetes</taxon>
        <taxon>Saprolegniales</taxon>
        <taxon>Verrucalvaceae</taxon>
        <taxon>Aphanomyces</taxon>
    </lineage>
</organism>
<gene>
    <name evidence="3" type="ORF">Ae201684_012763</name>
</gene>
<dbReference type="AlphaFoldDB" id="A0A6G0WQL1"/>
<comment type="caution">
    <text evidence="3">The sequence shown here is derived from an EMBL/GenBank/DDBJ whole genome shotgun (WGS) entry which is preliminary data.</text>
</comment>
<dbReference type="PANTHER" id="PTHR12716:SF8">
    <property type="entry name" value="TRANSCRIPTION INITIATION FACTOR IIE SUBUNIT BETA"/>
    <property type="match status" value="1"/>
</dbReference>
<dbReference type="GO" id="GO:0001097">
    <property type="term" value="F:TFIIH-class transcription factor complex binding"/>
    <property type="evidence" value="ECO:0007669"/>
    <property type="project" value="TreeGrafter"/>
</dbReference>
<dbReference type="InterPro" id="IPR016656">
    <property type="entry name" value="TFIIE-bsu"/>
</dbReference>
<evidence type="ECO:0000313" key="4">
    <source>
        <dbReference type="Proteomes" id="UP000481153"/>
    </source>
</evidence>
<sequence length="396" mass="44160">MWKNLAYNTKTVVEAKPDGFPMAPMVSEVAPKDVPETVVGRLQKILEFLNSIPGHKAVSVAQIYQKTGIDLSSPGEYEVSERVRNNTKVRTEGELFAYKAKFDIKNRDDLLRQLNRCPEGIPTRDIKDCYATVEDDLRHLTRIGTVICIRNTEDGNDVYFPRGELFLSELSGVAVVEPGSYIAATKEDITTEIRRGDAVKVGDHWFRVSAAPKAGGSSQPPIFMAGMTTSKSVSSVRDLNVDDTKKKPRYMLNFDSGHLPVDTAYPDARGNIMMHQKWDTAPKMGRGPPVKMLKHGCTNDVRQLWRDTLTGWPSDRVALERAMLHCGLMTRDMHEASMNRSKMRKVGKGNKKVPRQRKQRDIKITNTHLVGTALGEALAKGGTDGFTLGAVKFEKQ</sequence>
<evidence type="ECO:0000259" key="2">
    <source>
        <dbReference type="Pfam" id="PF18121"/>
    </source>
</evidence>
<evidence type="ECO:0000313" key="3">
    <source>
        <dbReference type="EMBL" id="KAF0729703.1"/>
    </source>
</evidence>
<feature type="domain" description="TFA2 Winged helix" evidence="2">
    <location>
        <begin position="105"/>
        <end position="156"/>
    </location>
</feature>
<dbReference type="EMBL" id="VJMJ01000162">
    <property type="protein sequence ID" value="KAF0729703.1"/>
    <property type="molecule type" value="Genomic_DNA"/>
</dbReference>
<reference evidence="3 4" key="1">
    <citation type="submission" date="2019-07" db="EMBL/GenBank/DDBJ databases">
        <title>Genomics analysis of Aphanomyces spp. identifies a new class of oomycete effector associated with host adaptation.</title>
        <authorList>
            <person name="Gaulin E."/>
        </authorList>
    </citation>
    <scope>NUCLEOTIDE SEQUENCE [LARGE SCALE GENOMIC DNA]</scope>
    <source>
        <strain evidence="3 4">ATCC 201684</strain>
    </source>
</reference>
<evidence type="ECO:0000256" key="1">
    <source>
        <dbReference type="SAM" id="MobiDB-lite"/>
    </source>
</evidence>
<accession>A0A6G0WQL1</accession>
<proteinExistence type="predicted"/>
<dbReference type="VEuPathDB" id="FungiDB:AeMF1_006212"/>
<dbReference type="InterPro" id="IPR040501">
    <property type="entry name" value="TFA2_Winged_2"/>
</dbReference>
<dbReference type="GO" id="GO:0005673">
    <property type="term" value="C:transcription factor TFIIE complex"/>
    <property type="evidence" value="ECO:0007669"/>
    <property type="project" value="InterPro"/>
</dbReference>